<evidence type="ECO:0000313" key="2">
    <source>
        <dbReference type="Proteomes" id="UP000499080"/>
    </source>
</evidence>
<reference evidence="1 2" key="1">
    <citation type="journal article" date="2019" name="Sci. Rep.">
        <title>Orb-weaving spider Araneus ventricosus genome elucidates the spidroin gene catalogue.</title>
        <authorList>
            <person name="Kono N."/>
            <person name="Nakamura H."/>
            <person name="Ohtoshi R."/>
            <person name="Moran D.A.P."/>
            <person name="Shinohara A."/>
            <person name="Yoshida Y."/>
            <person name="Fujiwara M."/>
            <person name="Mori M."/>
            <person name="Tomita M."/>
            <person name="Arakawa K."/>
        </authorList>
    </citation>
    <scope>NUCLEOTIDE SEQUENCE [LARGE SCALE GENOMIC DNA]</scope>
</reference>
<keyword evidence="2" id="KW-1185">Reference proteome</keyword>
<dbReference type="AlphaFoldDB" id="A0A4Y2AF57"/>
<dbReference type="EMBL" id="BGPR01000015">
    <property type="protein sequence ID" value="GBL78360.1"/>
    <property type="molecule type" value="Genomic_DNA"/>
</dbReference>
<organism evidence="1 2">
    <name type="scientific">Araneus ventricosus</name>
    <name type="common">Orbweaver spider</name>
    <name type="synonym">Epeira ventricosa</name>
    <dbReference type="NCBI Taxonomy" id="182803"/>
    <lineage>
        <taxon>Eukaryota</taxon>
        <taxon>Metazoa</taxon>
        <taxon>Ecdysozoa</taxon>
        <taxon>Arthropoda</taxon>
        <taxon>Chelicerata</taxon>
        <taxon>Arachnida</taxon>
        <taxon>Araneae</taxon>
        <taxon>Araneomorphae</taxon>
        <taxon>Entelegynae</taxon>
        <taxon>Araneoidea</taxon>
        <taxon>Araneidae</taxon>
        <taxon>Araneus</taxon>
    </lineage>
</organism>
<accession>A0A4Y2AF57</accession>
<gene>
    <name evidence="1" type="ORF">AVEN_42882_1</name>
</gene>
<dbReference type="Proteomes" id="UP000499080">
    <property type="component" value="Unassembled WGS sequence"/>
</dbReference>
<sequence>MKFLAKSIIPSLVHACSFENFECQTDRNCQNTDLEMSRSFGLQVSRRAVIDSRSLFHFEKCNRSLLTAGHNSGRKAWRSDGVGSRRCIRNTRSSIHHSMKLVIRNIASELSEHFDLLQAYL</sequence>
<proteinExistence type="predicted"/>
<protein>
    <submittedName>
        <fullName evidence="1">Uncharacterized protein</fullName>
    </submittedName>
</protein>
<evidence type="ECO:0000313" key="1">
    <source>
        <dbReference type="EMBL" id="GBL78360.1"/>
    </source>
</evidence>
<comment type="caution">
    <text evidence="1">The sequence shown here is derived from an EMBL/GenBank/DDBJ whole genome shotgun (WGS) entry which is preliminary data.</text>
</comment>
<name>A0A4Y2AF57_ARAVE</name>